<dbReference type="InterPro" id="IPR022571">
    <property type="entry name" value="Mg_chelatase_H_N"/>
</dbReference>
<dbReference type="InterPro" id="IPR003672">
    <property type="entry name" value="CobN/Mg_chltase"/>
</dbReference>
<evidence type="ECO:0000256" key="10">
    <source>
        <dbReference type="SAM" id="MobiDB-lite"/>
    </source>
</evidence>
<feature type="domain" description="Magnesium chelatase subunit H N-terminal" evidence="12">
    <location>
        <begin position="24"/>
        <end position="183"/>
    </location>
</feature>
<sequence>MAVQDQRGSRAKRSNFREVTPLARIILVAGFEAFNLQLYNQVANELSEVCPELELVVFTDRDIAENSPRVAAALETADAFFASLVFDYDNVKFLKDRIDRIPIRLVFESALELMSSTSIGEFSMAQSGKGPGGPPAPVKALLSKFGSGKEEDRLAGYLKLLKVGPSLLKFVPGKKAKDLRSWLEIYSYWNQGGIENVLSMFLTLGDRYLLPPGTAPAPGELKETPVLGLFHPSAGRYFSNPREYMKWYEGEQERVAAAAKAAAATGVVMRGHKVAPAGSPRVAVLLYRKHVITKQGYISQMIRIMEKGGLIPVPIFINGVEAHTVVRDLLTSSEEQRQRAQGVLDIDSLSPDCVEIDAVVNTIGFPLVGGPAGSMEAGRRVDVATNLLSTKDVPYVVAAPLLIQDLVGWRRDGVQGLQQVVLYSLPELDGAIDTVVLGGLVGDTIGLIPERVRKMNDRIKGWVNLRRTPAGDRKVAVLVYGFPPNVGAVGTAALLNVPASLEKVLKEMKAKGYDLGEAGDNIDGEALVAALKVISQDSVVAKGFDNLQKAVDHAGSLGDDNSYRIANPAGLGGASVAGEGIPAIDLDQLLSKSMTQKIEVNWGEMSRYRGVSTSGKGDLVVGGLQLGNVFIGVQPLLGLEGDPMRLMFERDLTPHPQYAAFYEWVRGDQGFGAQAVVHLGMHGTVEWLPGSPLGNTRGTWPDALLGDAGGTGPSSATTTRRLFMEYARELSEYLQTLEQRLFSEGLHTLGHAPAAAETEQYLAAYFGDDLPPDVVHAVSHLPAGASAQSAAATVRALDPRYAGVTAVDSGKVDVLTRLEKPADLEGDGKGKNDRREEEIAHEQLLFGMEYFRWGWLRFLRQLGNKQAADDINKELDAMNEIGRDQQGMAVSSSPPPPPGESATSVSAAEAAESEGVAGEGGVFGLSRRVAEALDIKGLLEQNTDEVDNLLRALEGSYIKPGVGGDLLRDGAGVLPTGRNMHALDPYRMPSPAAWIRGSEAARLILEAHVADTGDFPETVAVMIDTRPLCSRSLLTYHIIFLFLLPLVCVWGAGGGGLPVRWGLDAIKTRGESVAIALALVGARPVKEATGRVVKYELVPLSELKRPRIDVLASLSGIFRDSFANVVDLLDDLFETAAAADEPIEMNFIRKHTLELATQGVERPAARLFSNPAGDFGSMVNERVGTGDWEDGDALGQTWQDRNAFSYGRGGERGQARPEVLQSLLGSTERIVQEVDSVEYGLTDIQEYYANTGALKKAAESRQAKDADPDGQQPARRVGVSIVEAYGKEVAPRELEATLRIEYRSKLLNPKWAEAMSNQGSGGAYEISQRMTALIGWSGTSGFTDEWVYDGAADTYALDDDMAAKLRKANPEAYQNILKRMLEAKGRGFWSPEDHVLERIQQQYADVEDDIELGTGGFLDMQGQQQSDANRSAKQAVESPQRA</sequence>
<dbReference type="GO" id="GO:0015979">
    <property type="term" value="P:photosynthesis"/>
    <property type="evidence" value="ECO:0007669"/>
    <property type="project" value="UniProtKB-KW"/>
</dbReference>
<dbReference type="Pfam" id="PF11965">
    <property type="entry name" value="DUF3479"/>
    <property type="match status" value="1"/>
</dbReference>
<dbReference type="EMBL" id="FN648852">
    <property type="protein sequence ID" value="CBJ27229.1"/>
    <property type="molecule type" value="Genomic_DNA"/>
</dbReference>
<feature type="compositionally biased region" description="Polar residues" evidence="10">
    <location>
        <begin position="1421"/>
        <end position="1432"/>
    </location>
</feature>
<proteinExistence type="inferred from homology"/>
<dbReference type="EC" id="6.6.1.1" evidence="2"/>
<dbReference type="STRING" id="2880.D7G575"/>
<dbReference type="PANTHER" id="PTHR44119:SF1">
    <property type="entry name" value="MAGNESIUM-CHELATASE SUBUNIT CHLH, CHLOROPLASTIC"/>
    <property type="match status" value="1"/>
</dbReference>
<feature type="domain" description="CobN/magnesium chelatase" evidence="11">
    <location>
        <begin position="1060"/>
        <end position="1394"/>
    </location>
</feature>
<reference evidence="13 14" key="1">
    <citation type="journal article" date="2010" name="Nature">
        <title>The Ectocarpus genome and the independent evolution of multicellularity in brown algae.</title>
        <authorList>
            <person name="Cock J.M."/>
            <person name="Sterck L."/>
            <person name="Rouze P."/>
            <person name="Scornet D."/>
            <person name="Allen A.E."/>
            <person name="Amoutzias G."/>
            <person name="Anthouard V."/>
            <person name="Artiguenave F."/>
            <person name="Aury J.M."/>
            <person name="Badger J.H."/>
            <person name="Beszteri B."/>
            <person name="Billiau K."/>
            <person name="Bonnet E."/>
            <person name="Bothwell J.H."/>
            <person name="Bowler C."/>
            <person name="Boyen C."/>
            <person name="Brownlee C."/>
            <person name="Carrano C.J."/>
            <person name="Charrier B."/>
            <person name="Cho G.Y."/>
            <person name="Coelho S.M."/>
            <person name="Collen J."/>
            <person name="Corre E."/>
            <person name="Da Silva C."/>
            <person name="Delage L."/>
            <person name="Delaroque N."/>
            <person name="Dittami S.M."/>
            <person name="Doulbeau S."/>
            <person name="Elias M."/>
            <person name="Farnham G."/>
            <person name="Gachon C.M."/>
            <person name="Gschloessl B."/>
            <person name="Heesch S."/>
            <person name="Jabbari K."/>
            <person name="Jubin C."/>
            <person name="Kawai H."/>
            <person name="Kimura K."/>
            <person name="Kloareg B."/>
            <person name="Kupper F.C."/>
            <person name="Lang D."/>
            <person name="Le Bail A."/>
            <person name="Leblanc C."/>
            <person name="Lerouge P."/>
            <person name="Lohr M."/>
            <person name="Lopez P.J."/>
            <person name="Martens C."/>
            <person name="Maumus F."/>
            <person name="Michel G."/>
            <person name="Miranda-Saavedra D."/>
            <person name="Morales J."/>
            <person name="Moreau H."/>
            <person name="Motomura T."/>
            <person name="Nagasato C."/>
            <person name="Napoli C.A."/>
            <person name="Nelson D.R."/>
            <person name="Nyvall-Collen P."/>
            <person name="Peters A.F."/>
            <person name="Pommier C."/>
            <person name="Potin P."/>
            <person name="Poulain J."/>
            <person name="Quesneville H."/>
            <person name="Read B."/>
            <person name="Rensing S.A."/>
            <person name="Ritter A."/>
            <person name="Rousvoal S."/>
            <person name="Samanta M."/>
            <person name="Samson G."/>
            <person name="Schroeder D.C."/>
            <person name="Segurens B."/>
            <person name="Strittmatter M."/>
            <person name="Tonon T."/>
            <person name="Tregear J.W."/>
            <person name="Valentin K."/>
            <person name="von Dassow P."/>
            <person name="Yamagishi T."/>
            <person name="Van de Peer Y."/>
            <person name="Wincker P."/>
        </authorList>
    </citation>
    <scope>NUCLEOTIDE SEQUENCE [LARGE SCALE GENOMIC DNA]</scope>
    <source>
        <strain evidence="14">Ec32 / CCAP1310/4</strain>
    </source>
</reference>
<evidence type="ECO:0000256" key="2">
    <source>
        <dbReference type="ARBA" id="ARBA00012825"/>
    </source>
</evidence>
<feature type="domain" description="CobN/magnesium chelatase" evidence="11">
    <location>
        <begin position="186"/>
        <end position="707"/>
    </location>
</feature>
<keyword evidence="5" id="KW-0547">Nucleotide-binding</keyword>
<dbReference type="GO" id="GO:0015995">
    <property type="term" value="P:chlorophyll biosynthetic process"/>
    <property type="evidence" value="ECO:0007669"/>
    <property type="project" value="UniProtKB-KW"/>
</dbReference>
<evidence type="ECO:0000256" key="7">
    <source>
        <dbReference type="ARBA" id="ARBA00023171"/>
    </source>
</evidence>
<evidence type="ECO:0000259" key="11">
    <source>
        <dbReference type="Pfam" id="PF02514"/>
    </source>
</evidence>
<dbReference type="CDD" id="cd10150">
    <property type="entry name" value="CobN_like"/>
    <property type="match status" value="1"/>
</dbReference>
<dbReference type="OrthoDB" id="10252009at2759"/>
<keyword evidence="7" id="KW-0149">Chlorophyll biosynthesis</keyword>
<keyword evidence="4 13" id="KW-0436">Ligase</keyword>
<evidence type="ECO:0000256" key="3">
    <source>
        <dbReference type="ARBA" id="ARBA00022531"/>
    </source>
</evidence>
<keyword evidence="14" id="KW-1185">Reference proteome</keyword>
<dbReference type="eggNOG" id="ENOG502RFFJ">
    <property type="taxonomic scope" value="Eukaryota"/>
</dbReference>
<feature type="region of interest" description="Disordered" evidence="10">
    <location>
        <begin position="1414"/>
        <end position="1442"/>
    </location>
</feature>
<dbReference type="InParanoid" id="D7G575"/>
<dbReference type="EMBL" id="FN649742">
    <property type="protein sequence ID" value="CBJ27229.1"/>
    <property type="molecule type" value="Genomic_DNA"/>
</dbReference>
<evidence type="ECO:0000259" key="12">
    <source>
        <dbReference type="Pfam" id="PF11965"/>
    </source>
</evidence>
<protein>
    <recommendedName>
        <fullName evidence="2">magnesium chelatase</fullName>
        <ecNumber evidence="2">6.6.1.1</ecNumber>
    </recommendedName>
</protein>
<evidence type="ECO:0000313" key="13">
    <source>
        <dbReference type="EMBL" id="CBJ27229.1"/>
    </source>
</evidence>
<evidence type="ECO:0000256" key="5">
    <source>
        <dbReference type="ARBA" id="ARBA00022741"/>
    </source>
</evidence>
<comment type="catalytic activity">
    <reaction evidence="9">
        <text>protoporphyrin IX + Mg(2+) + ATP + H2O = Mg-protoporphyrin IX + ADP + phosphate + 3 H(+)</text>
        <dbReference type="Rhea" id="RHEA:13961"/>
        <dbReference type="ChEBI" id="CHEBI:15377"/>
        <dbReference type="ChEBI" id="CHEBI:15378"/>
        <dbReference type="ChEBI" id="CHEBI:18420"/>
        <dbReference type="ChEBI" id="CHEBI:30616"/>
        <dbReference type="ChEBI" id="CHEBI:43474"/>
        <dbReference type="ChEBI" id="CHEBI:57306"/>
        <dbReference type="ChEBI" id="CHEBI:60492"/>
        <dbReference type="ChEBI" id="CHEBI:456216"/>
        <dbReference type="EC" id="6.6.1.1"/>
    </reaction>
</comment>
<evidence type="ECO:0000256" key="1">
    <source>
        <dbReference type="ARBA" id="ARBA00010851"/>
    </source>
</evidence>
<name>D7G575_ECTSI</name>
<feature type="domain" description="CobN/magnesium chelatase" evidence="11">
    <location>
        <begin position="719"/>
        <end position="1023"/>
    </location>
</feature>
<evidence type="ECO:0000256" key="8">
    <source>
        <dbReference type="ARBA" id="ARBA00023444"/>
    </source>
</evidence>
<keyword evidence="3" id="KW-0602">Photosynthesis</keyword>
<feature type="compositionally biased region" description="Low complexity" evidence="10">
    <location>
        <begin position="900"/>
        <end position="913"/>
    </location>
</feature>
<comment type="similarity">
    <text evidence="1">Belongs to the Mg-chelatase subunit H family.</text>
</comment>
<dbReference type="GO" id="GO:0016851">
    <property type="term" value="F:magnesium chelatase activity"/>
    <property type="evidence" value="ECO:0007669"/>
    <property type="project" value="UniProtKB-EC"/>
</dbReference>
<evidence type="ECO:0000256" key="6">
    <source>
        <dbReference type="ARBA" id="ARBA00022840"/>
    </source>
</evidence>
<evidence type="ECO:0000313" key="14">
    <source>
        <dbReference type="Proteomes" id="UP000002630"/>
    </source>
</evidence>
<feature type="region of interest" description="Disordered" evidence="10">
    <location>
        <begin position="885"/>
        <end position="913"/>
    </location>
</feature>
<evidence type="ECO:0000256" key="9">
    <source>
        <dbReference type="ARBA" id="ARBA00048693"/>
    </source>
</evidence>
<dbReference type="Pfam" id="PF02514">
    <property type="entry name" value="CobN-Mg_chel"/>
    <property type="match status" value="3"/>
</dbReference>
<accession>D7G575</accession>
<organism evidence="13 14">
    <name type="scientific">Ectocarpus siliculosus</name>
    <name type="common">Brown alga</name>
    <name type="synonym">Conferva siliculosa</name>
    <dbReference type="NCBI Taxonomy" id="2880"/>
    <lineage>
        <taxon>Eukaryota</taxon>
        <taxon>Sar</taxon>
        <taxon>Stramenopiles</taxon>
        <taxon>Ochrophyta</taxon>
        <taxon>PX clade</taxon>
        <taxon>Phaeophyceae</taxon>
        <taxon>Ectocarpales</taxon>
        <taxon>Ectocarpaceae</taxon>
        <taxon>Ectocarpus</taxon>
    </lineage>
</organism>
<dbReference type="PANTHER" id="PTHR44119">
    <property type="entry name" value="MAGNESIUM-CHELATASE SUBUNIT CHLH, CHLOROPLASTIC"/>
    <property type="match status" value="1"/>
</dbReference>
<gene>
    <name evidence="13" type="primary">CHLH2</name>
    <name evidence="13" type="ORF">Esi_0063_0032</name>
</gene>
<dbReference type="GO" id="GO:0005524">
    <property type="term" value="F:ATP binding"/>
    <property type="evidence" value="ECO:0007669"/>
    <property type="project" value="UniProtKB-KW"/>
</dbReference>
<evidence type="ECO:0000256" key="4">
    <source>
        <dbReference type="ARBA" id="ARBA00022598"/>
    </source>
</evidence>
<comment type="pathway">
    <text evidence="8">Porphyrin-containing compound metabolism.</text>
</comment>
<keyword evidence="6" id="KW-0067">ATP-binding</keyword>
<dbReference type="OMA" id="GYWNAGG"/>
<dbReference type="Proteomes" id="UP000002630">
    <property type="component" value="Linkage Group LG17"/>
</dbReference>